<sequence length="505" mass="54212">MDSQSEPSQASFQYAPEPIAGSTLFEIETERRSGISRRGTLRTGCREVDEQVLVDGFERGAVVGISAEEIDTGLTLALQTVAHNLVYGTGDEPAVSRAAIITTLAAPTILPTLRDVIKAQVQSKLGGGHAGINAQVRHCLECISVSRVFDIEGLWEVLSELEFESPTLTLTPKEEVEGHGNEVPAALPEEPDSSPLSSPPSSLPSSPVTELPPLRAGRVERTEIMDSEDEGGLSSVPSSSPAPPDPVRPPTREPESISSPPMSKQSVHEPQKETPNIPGIILITHFSALLNALFTQRDKTSSHTILQLLSSHLRYLSRSSGSLVVLLNSTSNPPSSTVANLPSKTGPTAPGPPGTRPSERPLNPTLRSIFNPPPPTHLGYGSSSMTMSRRNKPAFGLTFAQFLDLHLLCTRFPKTPADAEALSAPDTGSAAAGAMRKVKYAWIVEVLLDETEFRDTAGKSIDREQRWGAVDIRDGVKIVDAFEKQDKHYSTEMFGLAAGFGGRRV</sequence>
<feature type="compositionally biased region" description="Pro residues" evidence="1">
    <location>
        <begin position="240"/>
        <end position="249"/>
    </location>
</feature>
<proteinExistence type="predicted"/>
<feature type="compositionally biased region" description="Polar residues" evidence="1">
    <location>
        <begin position="256"/>
        <end position="265"/>
    </location>
</feature>
<evidence type="ECO:0000313" key="3">
    <source>
        <dbReference type="Proteomes" id="UP001465668"/>
    </source>
</evidence>
<name>A0ABR2XHR9_9PEZI</name>
<accession>A0ABR2XHR9</accession>
<gene>
    <name evidence="2" type="ORF">SCAR479_09896</name>
</gene>
<feature type="region of interest" description="Disordered" evidence="1">
    <location>
        <begin position="330"/>
        <end position="385"/>
    </location>
</feature>
<comment type="caution">
    <text evidence="2">The sequence shown here is derived from an EMBL/GenBank/DDBJ whole genome shotgun (WGS) entry which is preliminary data.</text>
</comment>
<feature type="compositionally biased region" description="Low complexity" evidence="1">
    <location>
        <begin position="203"/>
        <end position="214"/>
    </location>
</feature>
<dbReference type="InterPro" id="IPR027417">
    <property type="entry name" value="P-loop_NTPase"/>
</dbReference>
<feature type="region of interest" description="Disordered" evidence="1">
    <location>
        <begin position="169"/>
        <end position="274"/>
    </location>
</feature>
<evidence type="ECO:0000313" key="2">
    <source>
        <dbReference type="EMBL" id="KAK9773363.1"/>
    </source>
</evidence>
<feature type="compositionally biased region" description="Polar residues" evidence="1">
    <location>
        <begin position="332"/>
        <end position="343"/>
    </location>
</feature>
<protein>
    <submittedName>
        <fullName evidence="2">Uncharacterized protein</fullName>
    </submittedName>
</protein>
<evidence type="ECO:0000256" key="1">
    <source>
        <dbReference type="SAM" id="MobiDB-lite"/>
    </source>
</evidence>
<keyword evidence="3" id="KW-1185">Reference proteome</keyword>
<dbReference type="EMBL" id="JARVKM010000051">
    <property type="protein sequence ID" value="KAK9773363.1"/>
    <property type="molecule type" value="Genomic_DNA"/>
</dbReference>
<organism evidence="2 3">
    <name type="scientific">Seiridium cardinale</name>
    <dbReference type="NCBI Taxonomy" id="138064"/>
    <lineage>
        <taxon>Eukaryota</taxon>
        <taxon>Fungi</taxon>
        <taxon>Dikarya</taxon>
        <taxon>Ascomycota</taxon>
        <taxon>Pezizomycotina</taxon>
        <taxon>Sordariomycetes</taxon>
        <taxon>Xylariomycetidae</taxon>
        <taxon>Amphisphaeriales</taxon>
        <taxon>Sporocadaceae</taxon>
        <taxon>Seiridium</taxon>
    </lineage>
</organism>
<dbReference type="Gene3D" id="3.40.50.300">
    <property type="entry name" value="P-loop containing nucleotide triphosphate hydrolases"/>
    <property type="match status" value="1"/>
</dbReference>
<dbReference type="Proteomes" id="UP001465668">
    <property type="component" value="Unassembled WGS sequence"/>
</dbReference>
<reference evidence="2 3" key="1">
    <citation type="submission" date="2024-02" db="EMBL/GenBank/DDBJ databases">
        <title>First draft genome assembly of two strains of Seiridium cardinale.</title>
        <authorList>
            <person name="Emiliani G."/>
            <person name="Scali E."/>
        </authorList>
    </citation>
    <scope>NUCLEOTIDE SEQUENCE [LARGE SCALE GENOMIC DNA]</scope>
    <source>
        <strain evidence="2 3">BM-138-000479</strain>
    </source>
</reference>